<sequence>MPKHAPYPPPYCQLLGSSIPNTPVDDTGSTNKGNFGLGIPEAPFNPDPSPIRSPGSEQLATAEKGGPVRKSSTPNLAEGLEQKLWKYSASSNVVKRWLLEIISWLLSALCMSAIIILLFFLQGKPFPKQWPMNITLNAYIAILSRIASASLMLPVSEALGQLKWSWFQGHSKKMWDFELFDNASRGPWGSLMLLVRTRGTTLAALGAAITIFVMAMDPFFQQIVRYPQIMVLQTQNSSIPKIIRYEPHFTKQTKDGAEEMNPDLNINAIVDKFFFDHGVPLVNFGNGTRPEIPVSCPTSDCDWEPYETFGVCSDCADVADMLDFGCFDANLDWVQNATQFIPYESGTMCGWFFNATSERPMLMLGYQVDSSSNRSTGEVLTTRTLPLVTNASRRTYWGRSMNFKHIRNPINNFVVVTTAEGEDQENVLKSVFQHQRPRALECVLSWCVKTIESSYHEATYSEIVKDRFINTTAGPFPWTFIAPDTNDPKDTGKMQYLQSITVDPRARDGQGNVSSYGASNETAMSILAIFDDYLPSFATLSNNKSKPLLKYKFWDDEPYEREFPINPWSTPNNVTHHVERLATVMTNFMRQSSSDAVLGKTFSQETYVEVRWVWLTLPLALLGLTLIFLLGTVIRTSMESDRVGVWKNSAIATLLYGLPDEMQQKISTSQGQGTPRAKAKEINVRMLSTKKWRISGHILSPTVRKPKPPPGWI</sequence>
<feature type="transmembrane region" description="Helical" evidence="2">
    <location>
        <begin position="202"/>
        <end position="220"/>
    </location>
</feature>
<evidence type="ECO:0000313" key="3">
    <source>
        <dbReference type="EMBL" id="KAF1973225.1"/>
    </source>
</evidence>
<keyword evidence="2" id="KW-1133">Transmembrane helix</keyword>
<dbReference type="InterPro" id="IPR021514">
    <property type="entry name" value="DUF3176"/>
</dbReference>
<organism evidence="3 4">
    <name type="scientific">Bimuria novae-zelandiae CBS 107.79</name>
    <dbReference type="NCBI Taxonomy" id="1447943"/>
    <lineage>
        <taxon>Eukaryota</taxon>
        <taxon>Fungi</taxon>
        <taxon>Dikarya</taxon>
        <taxon>Ascomycota</taxon>
        <taxon>Pezizomycotina</taxon>
        <taxon>Dothideomycetes</taxon>
        <taxon>Pleosporomycetidae</taxon>
        <taxon>Pleosporales</taxon>
        <taxon>Massarineae</taxon>
        <taxon>Didymosphaeriaceae</taxon>
        <taxon>Bimuria</taxon>
    </lineage>
</organism>
<dbReference type="PANTHER" id="PTHR35394">
    <property type="entry name" value="DUF3176 DOMAIN-CONTAINING PROTEIN"/>
    <property type="match status" value="1"/>
</dbReference>
<keyword evidence="4" id="KW-1185">Reference proteome</keyword>
<dbReference type="AlphaFoldDB" id="A0A6A5V7X3"/>
<reference evidence="3" key="1">
    <citation type="journal article" date="2020" name="Stud. Mycol.">
        <title>101 Dothideomycetes genomes: a test case for predicting lifestyles and emergence of pathogens.</title>
        <authorList>
            <person name="Haridas S."/>
            <person name="Albert R."/>
            <person name="Binder M."/>
            <person name="Bloem J."/>
            <person name="Labutti K."/>
            <person name="Salamov A."/>
            <person name="Andreopoulos B."/>
            <person name="Baker S."/>
            <person name="Barry K."/>
            <person name="Bills G."/>
            <person name="Bluhm B."/>
            <person name="Cannon C."/>
            <person name="Castanera R."/>
            <person name="Culley D."/>
            <person name="Daum C."/>
            <person name="Ezra D."/>
            <person name="Gonzalez J."/>
            <person name="Henrissat B."/>
            <person name="Kuo A."/>
            <person name="Liang C."/>
            <person name="Lipzen A."/>
            <person name="Lutzoni F."/>
            <person name="Magnuson J."/>
            <person name="Mondo S."/>
            <person name="Nolan M."/>
            <person name="Ohm R."/>
            <person name="Pangilinan J."/>
            <person name="Park H.-J."/>
            <person name="Ramirez L."/>
            <person name="Alfaro M."/>
            <person name="Sun H."/>
            <person name="Tritt A."/>
            <person name="Yoshinaga Y."/>
            <person name="Zwiers L.-H."/>
            <person name="Turgeon B."/>
            <person name="Goodwin S."/>
            <person name="Spatafora J."/>
            <person name="Crous P."/>
            <person name="Grigoriev I."/>
        </authorList>
    </citation>
    <scope>NUCLEOTIDE SEQUENCE</scope>
    <source>
        <strain evidence="3">CBS 107.79</strain>
    </source>
</reference>
<evidence type="ECO:0000256" key="2">
    <source>
        <dbReference type="SAM" id="Phobius"/>
    </source>
</evidence>
<dbReference type="Proteomes" id="UP000800036">
    <property type="component" value="Unassembled WGS sequence"/>
</dbReference>
<proteinExistence type="predicted"/>
<dbReference type="OrthoDB" id="5242705at2759"/>
<dbReference type="Pfam" id="PF11374">
    <property type="entry name" value="DUF3176"/>
    <property type="match status" value="1"/>
</dbReference>
<name>A0A6A5V7X3_9PLEO</name>
<dbReference type="EMBL" id="ML976682">
    <property type="protein sequence ID" value="KAF1973225.1"/>
    <property type="molecule type" value="Genomic_DNA"/>
</dbReference>
<keyword evidence="2" id="KW-0472">Membrane</keyword>
<evidence type="ECO:0000256" key="1">
    <source>
        <dbReference type="SAM" id="MobiDB-lite"/>
    </source>
</evidence>
<gene>
    <name evidence="3" type="ORF">BU23DRAFT_589717</name>
</gene>
<keyword evidence="2" id="KW-0812">Transmembrane</keyword>
<feature type="transmembrane region" description="Helical" evidence="2">
    <location>
        <begin position="612"/>
        <end position="634"/>
    </location>
</feature>
<feature type="region of interest" description="Disordered" evidence="1">
    <location>
        <begin position="18"/>
        <end position="74"/>
    </location>
</feature>
<protein>
    <recommendedName>
        <fullName evidence="5">DUF3176 domain-containing protein</fullName>
    </recommendedName>
</protein>
<evidence type="ECO:0008006" key="5">
    <source>
        <dbReference type="Google" id="ProtNLM"/>
    </source>
</evidence>
<dbReference type="PANTHER" id="PTHR35394:SF5">
    <property type="entry name" value="DUF3176 DOMAIN-CONTAINING PROTEIN"/>
    <property type="match status" value="1"/>
</dbReference>
<evidence type="ECO:0000313" key="4">
    <source>
        <dbReference type="Proteomes" id="UP000800036"/>
    </source>
</evidence>
<accession>A0A6A5V7X3</accession>
<feature type="transmembrane region" description="Helical" evidence="2">
    <location>
        <begin position="97"/>
        <end position="122"/>
    </location>
</feature>